<dbReference type="Pfam" id="PF03816">
    <property type="entry name" value="LytR_cpsA_psr"/>
    <property type="match status" value="1"/>
</dbReference>
<organism evidence="5 6">
    <name type="scientific">Corynebacterium falsenii</name>
    <dbReference type="NCBI Taxonomy" id="108486"/>
    <lineage>
        <taxon>Bacteria</taxon>
        <taxon>Bacillati</taxon>
        <taxon>Actinomycetota</taxon>
        <taxon>Actinomycetes</taxon>
        <taxon>Mycobacteriales</taxon>
        <taxon>Corynebacteriaceae</taxon>
        <taxon>Corynebacterium</taxon>
    </lineage>
</organism>
<comment type="similarity">
    <text evidence="1">Belongs to the LytR/CpsA/Psr (LCP) family.</text>
</comment>
<feature type="compositionally biased region" description="Low complexity" evidence="2">
    <location>
        <begin position="188"/>
        <end position="200"/>
    </location>
</feature>
<sequence length="544" mass="58274">MDSRDDVARDRNGKPILDRFGRPVRRRPLPPSSKGTGAGVGTGTGAAGSEERPRGRHAAPDGERPEWLERRLRDQPRAWENSGERGAHGSGGAHARHSADRGDRGDRSDRAARDPRYGGYERNDRNDRNADSPRRREGVVPEPPRYSRREQPYAPNRGDYRRRAAGAAGVAGAGAAGAAAGAAAGSARPARPTSAASAGAYPPPRPNAPERMEGWQAPEQRPGRSSRRPARVARGEGRPKRRRMKIGRILAAVLVVIVALTVGTGVWINSKLQRTDAIQNYDGRLGNTSGTNWLLVGSDSRAGLTEADADRLMAGELDDTVGRTDTIMLVHLPTFGGQATMLSIPRDSYVDIPGYGTSKINESFSLGGPALLQRTVEQATGIHIDHYAEIGFGGFANVVDAVGGIEICVQEPLDDPMAGINLQAGCQKMDGPTALGYVRSRYASANGDLDRVQRQRQFLTALSDKIASPGTLLNPFRAVKVIDTVTASLTVDNSDNVLNLARLAWGIRGAKQETVPTSGTEDTDAGNVLLWDDGAAEQLFQSLR</sequence>
<dbReference type="PANTHER" id="PTHR33392:SF6">
    <property type="entry name" value="POLYISOPRENYL-TEICHOIC ACID--PEPTIDOGLYCAN TEICHOIC ACID TRANSFERASE TAGU"/>
    <property type="match status" value="1"/>
</dbReference>
<evidence type="ECO:0000256" key="1">
    <source>
        <dbReference type="ARBA" id="ARBA00006068"/>
    </source>
</evidence>
<dbReference type="STRING" id="1451189.CFAL_00755"/>
<feature type="region of interest" description="Disordered" evidence="2">
    <location>
        <begin position="188"/>
        <end position="240"/>
    </location>
</feature>
<dbReference type="Gene3D" id="3.40.630.190">
    <property type="entry name" value="LCP protein"/>
    <property type="match status" value="1"/>
</dbReference>
<feature type="transmembrane region" description="Helical" evidence="3">
    <location>
        <begin position="249"/>
        <end position="268"/>
    </location>
</feature>
<feature type="domain" description="Cell envelope-related transcriptional attenuator" evidence="4">
    <location>
        <begin position="323"/>
        <end position="467"/>
    </location>
</feature>
<feature type="compositionally biased region" description="Basic and acidic residues" evidence="2">
    <location>
        <begin position="97"/>
        <end position="151"/>
    </location>
</feature>
<evidence type="ECO:0000256" key="2">
    <source>
        <dbReference type="SAM" id="MobiDB-lite"/>
    </source>
</evidence>
<comment type="caution">
    <text evidence="5">The sequence shown here is derived from an EMBL/GenBank/DDBJ whole genome shotgun (WGS) entry which is preliminary data.</text>
</comment>
<dbReference type="RefSeq" id="WP_119665052.1">
    <property type="nucleotide sequence ID" value="NZ_QXJK01000009.1"/>
</dbReference>
<feature type="region of interest" description="Disordered" evidence="2">
    <location>
        <begin position="1"/>
        <end position="161"/>
    </location>
</feature>
<evidence type="ECO:0000313" key="6">
    <source>
        <dbReference type="Proteomes" id="UP000285278"/>
    </source>
</evidence>
<evidence type="ECO:0000313" key="5">
    <source>
        <dbReference type="EMBL" id="RIX34161.1"/>
    </source>
</evidence>
<feature type="compositionally biased region" description="Gly residues" evidence="2">
    <location>
        <begin position="36"/>
        <end position="46"/>
    </location>
</feature>
<reference evidence="5 6" key="1">
    <citation type="submission" date="2018-09" db="EMBL/GenBank/DDBJ databases">
        <title>Optimization and identification of Corynebacterium falsenii FN1-14 from fish paste.</title>
        <authorList>
            <person name="Daroonpunt R."/>
            <person name="Tanasupawat S."/>
        </authorList>
    </citation>
    <scope>NUCLEOTIDE SEQUENCE [LARGE SCALE GENOMIC DNA]</scope>
    <source>
        <strain evidence="5 6">FN1-14</strain>
    </source>
</reference>
<dbReference type="InterPro" id="IPR050922">
    <property type="entry name" value="LytR/CpsA/Psr_CW_biosynth"/>
</dbReference>
<protein>
    <submittedName>
        <fullName evidence="5">LytR family transcriptional regulator</fullName>
    </submittedName>
</protein>
<feature type="compositionally biased region" description="Basic and acidic residues" evidence="2">
    <location>
        <begin position="49"/>
        <end position="87"/>
    </location>
</feature>
<dbReference type="Proteomes" id="UP000285278">
    <property type="component" value="Unassembled WGS sequence"/>
</dbReference>
<keyword evidence="6" id="KW-1185">Reference proteome</keyword>
<accession>A0A418Q621</accession>
<dbReference type="AlphaFoldDB" id="A0A418Q621"/>
<name>A0A418Q621_9CORY</name>
<proteinExistence type="inferred from homology"/>
<dbReference type="InterPro" id="IPR004474">
    <property type="entry name" value="LytR_CpsA_psr"/>
</dbReference>
<dbReference type="NCBIfam" id="TIGR00350">
    <property type="entry name" value="lytR_cpsA_psr"/>
    <property type="match status" value="1"/>
</dbReference>
<dbReference type="OrthoDB" id="9782542at2"/>
<keyword evidence="3" id="KW-0812">Transmembrane</keyword>
<dbReference type="EMBL" id="QXJK01000009">
    <property type="protein sequence ID" value="RIX34161.1"/>
    <property type="molecule type" value="Genomic_DNA"/>
</dbReference>
<feature type="compositionally biased region" description="Basic and acidic residues" evidence="2">
    <location>
        <begin position="1"/>
        <end position="21"/>
    </location>
</feature>
<evidence type="ECO:0000259" key="4">
    <source>
        <dbReference type="Pfam" id="PF03816"/>
    </source>
</evidence>
<keyword evidence="3" id="KW-1133">Transmembrane helix</keyword>
<evidence type="ECO:0000256" key="3">
    <source>
        <dbReference type="SAM" id="Phobius"/>
    </source>
</evidence>
<keyword evidence="3" id="KW-0472">Membrane</keyword>
<dbReference type="PANTHER" id="PTHR33392">
    <property type="entry name" value="POLYISOPRENYL-TEICHOIC ACID--PEPTIDOGLYCAN TEICHOIC ACID TRANSFERASE TAGU"/>
    <property type="match status" value="1"/>
</dbReference>
<gene>
    <name evidence="5" type="ORF">D3M95_08540</name>
</gene>